<organism evidence="3 4">
    <name type="scientific">Candidatus Acididesulfobacter diazotrophicus</name>
    <dbReference type="NCBI Taxonomy" id="2597226"/>
    <lineage>
        <taxon>Bacteria</taxon>
        <taxon>Deltaproteobacteria</taxon>
        <taxon>Candidatus Acidulodesulfobacterales</taxon>
        <taxon>Candidatus Acididesulfobacter</taxon>
    </lineage>
</organism>
<name>A0A519BNL8_9DELT</name>
<gene>
    <name evidence="3" type="ORF">EVG15_03345</name>
</gene>
<evidence type="ECO:0000313" key="3">
    <source>
        <dbReference type="EMBL" id="RZD18861.1"/>
    </source>
</evidence>
<dbReference type="InterPro" id="IPR052336">
    <property type="entry name" value="MlaD_Phospholipid_Transporter"/>
</dbReference>
<feature type="domain" description="Mce/MlaD" evidence="2">
    <location>
        <begin position="36"/>
        <end position="111"/>
    </location>
</feature>
<evidence type="ECO:0000313" key="4">
    <source>
        <dbReference type="Proteomes" id="UP000319296"/>
    </source>
</evidence>
<feature type="transmembrane region" description="Helical" evidence="1">
    <location>
        <begin position="424"/>
        <end position="446"/>
    </location>
</feature>
<evidence type="ECO:0000256" key="1">
    <source>
        <dbReference type="SAM" id="Phobius"/>
    </source>
</evidence>
<accession>A0A519BNL8</accession>
<protein>
    <submittedName>
        <fullName evidence="3">MCE family protein</fullName>
    </submittedName>
</protein>
<dbReference type="AlphaFoldDB" id="A0A519BNL8"/>
<dbReference type="Pfam" id="PF02470">
    <property type="entry name" value="MlaD"/>
    <property type="match status" value="1"/>
</dbReference>
<proteinExistence type="predicted"/>
<keyword evidence="1" id="KW-1133">Transmembrane helix</keyword>
<reference evidence="3 4" key="1">
    <citation type="journal article" date="2019" name="ISME J.">
        <title>Insights into ecological role of a new deltaproteobacterial order Candidatus Acidulodesulfobacterales by metagenomics and metatranscriptomics.</title>
        <authorList>
            <person name="Tan S."/>
            <person name="Liu J."/>
            <person name="Fang Y."/>
            <person name="Hedlund B.P."/>
            <person name="Lian Z.H."/>
            <person name="Huang L.Y."/>
            <person name="Li J.T."/>
            <person name="Huang L.N."/>
            <person name="Li W.J."/>
            <person name="Jiang H.C."/>
            <person name="Dong H.L."/>
            <person name="Shu W.S."/>
        </authorList>
    </citation>
    <scope>NUCLEOTIDE SEQUENCE [LARGE SCALE GENOMIC DNA]</scope>
    <source>
        <strain evidence="3">AP1</strain>
    </source>
</reference>
<comment type="caution">
    <text evidence="3">The sequence shown here is derived from an EMBL/GenBank/DDBJ whole genome shotgun (WGS) entry which is preliminary data.</text>
</comment>
<sequence>MKLNKETKVGIFTVVILLILVYFSMKVGKINIFKSPTYTISTYFTSANGIAAGTNVEMAGIKVGTVKRIKLEQGKARVYMEINSKYKIYPDYIASIRSMSLLGESYISITPANAIQSLTSKPVPENEIIKSYKSPENMSNLILKFAKTADNLEHITSSLKNSIGNKTGEHKIKAILSNVAELSDNLDKLVYLNQKNFNVMMTNFAGFSRNINGLTLKNDRALTRTIHNFRAISDNLRQELPSITNNIKTVSANLSDILTKNKSNINRSLAHIRKDSKQLQLSLNQIYGISSKINEGKGTVGKLVNRNSVYDNLNGSLKGINNLVGGFNRFKIKMNMNSQYLVKSNGSVTEVNIRLQPSPGHYYVLGVDSAPVNYGNSFGETQTTTYTTNNPPSGEFYPSSITTNTTQYSNSNNIKFNAEIAKNFYNWTFLAGLMYSTGGVGINYYIPETNKNLKLYARAFGFNSNNGSAEAYVNAGISYTFFRHLFVDMGYDDIFSKNNNGSLFVGGGVKFTDKDLEYLIAGSKMP</sequence>
<dbReference type="InterPro" id="IPR003399">
    <property type="entry name" value="Mce/MlaD"/>
</dbReference>
<keyword evidence="1" id="KW-0472">Membrane</keyword>
<keyword evidence="1" id="KW-0812">Transmembrane</keyword>
<dbReference type="PANTHER" id="PTHR33371">
    <property type="entry name" value="INTERMEMBRANE PHOSPHOLIPID TRANSPORT SYSTEM BINDING PROTEIN MLAD-RELATED"/>
    <property type="match status" value="1"/>
</dbReference>
<dbReference type="PANTHER" id="PTHR33371:SF4">
    <property type="entry name" value="INTERMEMBRANE PHOSPHOLIPID TRANSPORT SYSTEM BINDING PROTEIN MLAD"/>
    <property type="match status" value="1"/>
</dbReference>
<feature type="transmembrane region" description="Helical" evidence="1">
    <location>
        <begin position="7"/>
        <end position="25"/>
    </location>
</feature>
<dbReference type="EMBL" id="SGBB01000004">
    <property type="protein sequence ID" value="RZD18861.1"/>
    <property type="molecule type" value="Genomic_DNA"/>
</dbReference>
<evidence type="ECO:0000259" key="2">
    <source>
        <dbReference type="Pfam" id="PF02470"/>
    </source>
</evidence>
<dbReference type="Proteomes" id="UP000319296">
    <property type="component" value="Unassembled WGS sequence"/>
</dbReference>